<dbReference type="InterPro" id="IPR000740">
    <property type="entry name" value="GrpE"/>
</dbReference>
<dbReference type="Proteomes" id="UP000316360">
    <property type="component" value="Unassembled WGS sequence"/>
</dbReference>
<gene>
    <name evidence="10 14" type="primary">grpE</name>
    <name evidence="14" type="ORF">E3J84_07100</name>
</gene>
<sequence>MEKDKTRKGVSYKRKYLDAKGQFKAKKKELIDVQRKLSFLEGRFSSQEKELKSIDEEAGQYLEHLKRLKAEFENYKKRSLKERVRIISLSNEELIREFLPMMDDLERALDSTKKKRKSKEFASFVEGIGMIFGQLKSMLEKQGLKQIKAQGERFDPHFHEAVMRVELDKYPDDFVVEEMRKGYKLNDRILRPSMVKVNKKSHKDTK</sequence>
<comment type="similarity">
    <text evidence="2 10 12">Belongs to the GrpE family.</text>
</comment>
<evidence type="ECO:0000256" key="10">
    <source>
        <dbReference type="HAMAP-Rule" id="MF_01151"/>
    </source>
</evidence>
<dbReference type="AlphaFoldDB" id="A0A523RPL2"/>
<evidence type="ECO:0000313" key="15">
    <source>
        <dbReference type="Proteomes" id="UP000316360"/>
    </source>
</evidence>
<evidence type="ECO:0000256" key="12">
    <source>
        <dbReference type="RuleBase" id="RU004478"/>
    </source>
</evidence>
<evidence type="ECO:0000256" key="7">
    <source>
        <dbReference type="ARBA" id="ARBA00053401"/>
    </source>
</evidence>
<keyword evidence="6 10" id="KW-0143">Chaperone</keyword>
<evidence type="ECO:0000256" key="2">
    <source>
        <dbReference type="ARBA" id="ARBA00009054"/>
    </source>
</evidence>
<comment type="subunit">
    <text evidence="3 10">Homodimer.</text>
</comment>
<dbReference type="NCBIfam" id="NF010738">
    <property type="entry name" value="PRK14140.1"/>
    <property type="match status" value="1"/>
</dbReference>
<comment type="subcellular location">
    <subcellularLocation>
        <location evidence="1 10">Cytoplasm</location>
    </subcellularLocation>
</comment>
<dbReference type="Gene3D" id="2.30.22.10">
    <property type="entry name" value="Head domain of nucleotide exchange factor GrpE"/>
    <property type="match status" value="1"/>
</dbReference>
<dbReference type="GO" id="GO:0005737">
    <property type="term" value="C:cytoplasm"/>
    <property type="evidence" value="ECO:0007669"/>
    <property type="project" value="UniProtKB-SubCell"/>
</dbReference>
<evidence type="ECO:0000256" key="13">
    <source>
        <dbReference type="SAM" id="Coils"/>
    </source>
</evidence>
<keyword evidence="13" id="KW-0175">Coiled coil</keyword>
<dbReference type="Gene3D" id="3.90.20.20">
    <property type="match status" value="1"/>
</dbReference>
<evidence type="ECO:0000256" key="11">
    <source>
        <dbReference type="RuleBase" id="RU000639"/>
    </source>
</evidence>
<dbReference type="SUPFAM" id="SSF58014">
    <property type="entry name" value="Coiled-coil domain of nucleotide exchange factor GrpE"/>
    <property type="match status" value="1"/>
</dbReference>
<comment type="function">
    <text evidence="7 10 11">Participates actively in the response to hyperosmotic and heat shock by preventing the aggregation of stress-denatured proteins, in association with DnaK and GrpE. It is the nucleotide exchange factor for DnaK and may function as a thermosensor. Unfolded proteins bind initially to DnaJ; upon interaction with the DnaJ-bound protein, DnaK hydrolyzes its bound ATP, resulting in the formation of a stable complex. GrpE releases ADP from DnaK; ATP binding to DnaK triggers the release of the substrate protein, thus completing the reaction cycle. Several rounds of ATP-dependent interactions between DnaJ, DnaK and GrpE are required for fully efficient folding.</text>
</comment>
<feature type="coiled-coil region" evidence="13">
    <location>
        <begin position="37"/>
        <end position="78"/>
    </location>
</feature>
<evidence type="ECO:0000256" key="9">
    <source>
        <dbReference type="ARBA" id="ARBA00076414"/>
    </source>
</evidence>
<dbReference type="CDD" id="cd00446">
    <property type="entry name" value="GrpE"/>
    <property type="match status" value="1"/>
</dbReference>
<dbReference type="PANTHER" id="PTHR21237:SF23">
    <property type="entry name" value="GRPE PROTEIN HOMOLOG, MITOCHONDRIAL"/>
    <property type="match status" value="1"/>
</dbReference>
<evidence type="ECO:0000256" key="4">
    <source>
        <dbReference type="ARBA" id="ARBA00022490"/>
    </source>
</evidence>
<evidence type="ECO:0000256" key="8">
    <source>
        <dbReference type="ARBA" id="ARBA00072274"/>
    </source>
</evidence>
<dbReference type="PROSITE" id="PS01071">
    <property type="entry name" value="GRPE"/>
    <property type="match status" value="1"/>
</dbReference>
<dbReference type="GO" id="GO:0051082">
    <property type="term" value="F:unfolded protein binding"/>
    <property type="evidence" value="ECO:0007669"/>
    <property type="project" value="TreeGrafter"/>
</dbReference>
<dbReference type="PRINTS" id="PR00773">
    <property type="entry name" value="GRPEPROTEIN"/>
</dbReference>
<dbReference type="GO" id="GO:0000774">
    <property type="term" value="F:adenyl-nucleotide exchange factor activity"/>
    <property type="evidence" value="ECO:0007669"/>
    <property type="project" value="InterPro"/>
</dbReference>
<dbReference type="FunFam" id="2.30.22.10:FF:000001">
    <property type="entry name" value="Protein GrpE"/>
    <property type="match status" value="1"/>
</dbReference>
<evidence type="ECO:0000256" key="6">
    <source>
        <dbReference type="ARBA" id="ARBA00023186"/>
    </source>
</evidence>
<dbReference type="HAMAP" id="MF_01151">
    <property type="entry name" value="GrpE"/>
    <property type="match status" value="1"/>
</dbReference>
<accession>A0A523RPL2</accession>
<evidence type="ECO:0000256" key="3">
    <source>
        <dbReference type="ARBA" id="ARBA00011738"/>
    </source>
</evidence>
<protein>
    <recommendedName>
        <fullName evidence="8 10">Protein GrpE</fullName>
    </recommendedName>
    <alternativeName>
        <fullName evidence="9 10">HSP-70 cofactor</fullName>
    </alternativeName>
</protein>
<dbReference type="PANTHER" id="PTHR21237">
    <property type="entry name" value="GRPE PROTEIN"/>
    <property type="match status" value="1"/>
</dbReference>
<comment type="caution">
    <text evidence="14">The sequence shown here is derived from an EMBL/GenBank/DDBJ whole genome shotgun (WGS) entry which is preliminary data.</text>
</comment>
<keyword evidence="4 10" id="KW-0963">Cytoplasm</keyword>
<reference evidence="14 15" key="1">
    <citation type="submission" date="2019-03" db="EMBL/GenBank/DDBJ databases">
        <title>Metabolic potential of uncultured bacteria and archaea associated with petroleum seepage in deep-sea sediments.</title>
        <authorList>
            <person name="Dong X."/>
            <person name="Hubert C."/>
        </authorList>
    </citation>
    <scope>NUCLEOTIDE SEQUENCE [LARGE SCALE GENOMIC DNA]</scope>
    <source>
        <strain evidence="14">E44_bin7</strain>
    </source>
</reference>
<dbReference type="GO" id="GO:0051087">
    <property type="term" value="F:protein-folding chaperone binding"/>
    <property type="evidence" value="ECO:0007669"/>
    <property type="project" value="InterPro"/>
</dbReference>
<dbReference type="GO" id="GO:0042803">
    <property type="term" value="F:protein homodimerization activity"/>
    <property type="evidence" value="ECO:0007669"/>
    <property type="project" value="InterPro"/>
</dbReference>
<dbReference type="GO" id="GO:0006457">
    <property type="term" value="P:protein folding"/>
    <property type="evidence" value="ECO:0007669"/>
    <property type="project" value="InterPro"/>
</dbReference>
<keyword evidence="5 10" id="KW-0346">Stress response</keyword>
<name>A0A523RPL2_UNCAE</name>
<dbReference type="EMBL" id="SOKJ01000406">
    <property type="protein sequence ID" value="TET07713.1"/>
    <property type="molecule type" value="Genomic_DNA"/>
</dbReference>
<dbReference type="Pfam" id="PF01025">
    <property type="entry name" value="GrpE"/>
    <property type="match status" value="1"/>
</dbReference>
<organism evidence="14 15">
    <name type="scientific">Aerophobetes bacterium</name>
    <dbReference type="NCBI Taxonomy" id="2030807"/>
    <lineage>
        <taxon>Bacteria</taxon>
        <taxon>Candidatus Aerophobota</taxon>
    </lineage>
</organism>
<evidence type="ECO:0000313" key="14">
    <source>
        <dbReference type="EMBL" id="TET07713.1"/>
    </source>
</evidence>
<evidence type="ECO:0000256" key="1">
    <source>
        <dbReference type="ARBA" id="ARBA00004496"/>
    </source>
</evidence>
<dbReference type="InterPro" id="IPR013805">
    <property type="entry name" value="GrpE_CC"/>
</dbReference>
<proteinExistence type="inferred from homology"/>
<evidence type="ECO:0000256" key="5">
    <source>
        <dbReference type="ARBA" id="ARBA00023016"/>
    </source>
</evidence>
<dbReference type="SUPFAM" id="SSF51064">
    <property type="entry name" value="Head domain of nucleotide exchange factor GrpE"/>
    <property type="match status" value="1"/>
</dbReference>
<dbReference type="InterPro" id="IPR009012">
    <property type="entry name" value="GrpE_head"/>
</dbReference>